<dbReference type="CDD" id="cd07377">
    <property type="entry name" value="WHTH_GntR"/>
    <property type="match status" value="1"/>
</dbReference>
<comment type="caution">
    <text evidence="5">The sequence shown here is derived from an EMBL/GenBank/DDBJ whole genome shotgun (WGS) entry which is preliminary data.</text>
</comment>
<dbReference type="RefSeq" id="WP_379594807.1">
    <property type="nucleotide sequence ID" value="NZ_JBHRTN010000006.1"/>
</dbReference>
<dbReference type="SUPFAM" id="SSF46785">
    <property type="entry name" value="Winged helix' DNA-binding domain"/>
    <property type="match status" value="1"/>
</dbReference>
<dbReference type="Proteomes" id="UP001595593">
    <property type="component" value="Unassembled WGS sequence"/>
</dbReference>
<dbReference type="InterPro" id="IPR036390">
    <property type="entry name" value="WH_DNA-bd_sf"/>
</dbReference>
<reference evidence="6" key="1">
    <citation type="journal article" date="2019" name="Int. J. Syst. Evol. Microbiol.">
        <title>The Global Catalogue of Microorganisms (GCM) 10K type strain sequencing project: providing services to taxonomists for standard genome sequencing and annotation.</title>
        <authorList>
            <consortium name="The Broad Institute Genomics Platform"/>
            <consortium name="The Broad Institute Genome Sequencing Center for Infectious Disease"/>
            <person name="Wu L."/>
            <person name="Ma J."/>
        </authorList>
    </citation>
    <scope>NUCLEOTIDE SEQUENCE [LARGE SCALE GENOMIC DNA]</scope>
    <source>
        <strain evidence="6">KCTC 52094</strain>
    </source>
</reference>
<dbReference type="PANTHER" id="PTHR43537:SF24">
    <property type="entry name" value="GLUCONATE OPERON TRANSCRIPTIONAL REPRESSOR"/>
    <property type="match status" value="1"/>
</dbReference>
<keyword evidence="2" id="KW-0238">DNA-binding</keyword>
<dbReference type="InterPro" id="IPR008920">
    <property type="entry name" value="TF_FadR/GntR_C"/>
</dbReference>
<dbReference type="SMART" id="SM00345">
    <property type="entry name" value="HTH_GNTR"/>
    <property type="match status" value="1"/>
</dbReference>
<dbReference type="Pfam" id="PF07729">
    <property type="entry name" value="FCD"/>
    <property type="match status" value="1"/>
</dbReference>
<evidence type="ECO:0000256" key="3">
    <source>
        <dbReference type="ARBA" id="ARBA00023163"/>
    </source>
</evidence>
<feature type="domain" description="HTH gntR-type" evidence="4">
    <location>
        <begin position="2"/>
        <end position="69"/>
    </location>
</feature>
<evidence type="ECO:0000256" key="2">
    <source>
        <dbReference type="ARBA" id="ARBA00023125"/>
    </source>
</evidence>
<name>A0ABV7FYY1_9PROT</name>
<keyword evidence="6" id="KW-1185">Reference proteome</keyword>
<evidence type="ECO:0000256" key="1">
    <source>
        <dbReference type="ARBA" id="ARBA00023015"/>
    </source>
</evidence>
<dbReference type="EMBL" id="JBHRTN010000006">
    <property type="protein sequence ID" value="MFC3124385.1"/>
    <property type="molecule type" value="Genomic_DNA"/>
</dbReference>
<dbReference type="InterPro" id="IPR000524">
    <property type="entry name" value="Tscrpt_reg_HTH_GntR"/>
</dbReference>
<organism evidence="5 6">
    <name type="scientific">Teichococcus globiformis</name>
    <dbReference type="NCBI Taxonomy" id="2307229"/>
    <lineage>
        <taxon>Bacteria</taxon>
        <taxon>Pseudomonadati</taxon>
        <taxon>Pseudomonadota</taxon>
        <taxon>Alphaproteobacteria</taxon>
        <taxon>Acetobacterales</taxon>
        <taxon>Roseomonadaceae</taxon>
        <taxon>Roseomonas</taxon>
    </lineage>
</organism>
<evidence type="ECO:0000259" key="4">
    <source>
        <dbReference type="PROSITE" id="PS50949"/>
    </source>
</evidence>
<gene>
    <name evidence="5" type="ORF">ACFOD4_04865</name>
</gene>
<dbReference type="SMART" id="SM00895">
    <property type="entry name" value="FCD"/>
    <property type="match status" value="1"/>
</dbReference>
<keyword evidence="3" id="KW-0804">Transcription</keyword>
<dbReference type="PRINTS" id="PR00035">
    <property type="entry name" value="HTHGNTR"/>
</dbReference>
<protein>
    <submittedName>
        <fullName evidence="5">GntR family transcriptional regulator</fullName>
    </submittedName>
</protein>
<dbReference type="Gene3D" id="1.20.120.530">
    <property type="entry name" value="GntR ligand-binding domain-like"/>
    <property type="match status" value="1"/>
</dbReference>
<dbReference type="SUPFAM" id="SSF48008">
    <property type="entry name" value="GntR ligand-binding domain-like"/>
    <property type="match status" value="1"/>
</dbReference>
<keyword evidence="1" id="KW-0805">Transcription regulation</keyword>
<dbReference type="InterPro" id="IPR011711">
    <property type="entry name" value="GntR_C"/>
</dbReference>
<proteinExistence type="predicted"/>
<evidence type="ECO:0000313" key="5">
    <source>
        <dbReference type="EMBL" id="MFC3124385.1"/>
    </source>
</evidence>
<sequence length="213" mass="24097">MSNATERAYQWIRQKIMDGSFPAGSPLREEALAAEIGVSRTPVRDALRRLLADGLVESARNYGTFVTRITEGDLHEVYHLRAMLEGYAAGRAAVRITADEIAQLRRVADAMEAISGREEQRVMQFSNLNRDFHLTIVRAAQSQRLEGMLGWVLQVPLVLLKQYRMQEWINISRSNAQHRDIIEALAARNAEWAAHLISAHLHSTRPSRLVSED</sequence>
<dbReference type="PROSITE" id="PS50949">
    <property type="entry name" value="HTH_GNTR"/>
    <property type="match status" value="1"/>
</dbReference>
<accession>A0ABV7FYY1</accession>
<dbReference type="PANTHER" id="PTHR43537">
    <property type="entry name" value="TRANSCRIPTIONAL REGULATOR, GNTR FAMILY"/>
    <property type="match status" value="1"/>
</dbReference>
<dbReference type="InterPro" id="IPR036388">
    <property type="entry name" value="WH-like_DNA-bd_sf"/>
</dbReference>
<evidence type="ECO:0000313" key="6">
    <source>
        <dbReference type="Proteomes" id="UP001595593"/>
    </source>
</evidence>
<dbReference type="Pfam" id="PF00392">
    <property type="entry name" value="GntR"/>
    <property type="match status" value="1"/>
</dbReference>
<dbReference type="Gene3D" id="1.10.10.10">
    <property type="entry name" value="Winged helix-like DNA-binding domain superfamily/Winged helix DNA-binding domain"/>
    <property type="match status" value="1"/>
</dbReference>